<sequence>MKKEIYPIIGMHCASCKSLIEGSVGELKGVKVAQVNFASEKLNVEYDERVTSVDEIRNAVGSVGSYKLIGNEHDNVEDSNSQMSMPGHDHAAMLKEEEYNQVKRNVVWSGLGSLPFLVFMIWMLVFKGSPMDLFGEISFTGGYSISLFYLIQFLLATPILFVSGRSIFQSALTALKVPTANMDTLIAVGTFTAWSFSSFVTFFPSIFSGLKDKPEVFFEASVFIIFFILLGRLLEAGAKGKANSAIQKLLQLQAKDAMVVREGEIVKIPISEIVEGDIIVVKPGEKIAVDGIVVEGESTLDESMITGESIPVTKRVGDSVIGSTLNRSGVLKYKAEKVGSETMLSQIVKIVEEAQASQAPIQKLADRVSSIFVPMVISIAVLAFLFWAFLAPQIGLVSSDVNSIQLAIYIGTTILIIACPCALGLATPTAIMVGSGAGAEKGILLKNAESLEIAHKIDTVVFDKTGTLTVGRPEVTDFVTFKELSDEELEMILSVEDASEHPLSTAVTGYIKTSYPDSKDLKVEKFLNIEGMGVSGIVHDRQVMVGNSKLIEKFNIKVADKTEEAFKKLGNEAKTAVFAVIGSEIVAAIGIADVVKPESKEAIARLHKLGIKTVMLTGDNANVAGKIATEVGIDKVISDVLPTQKAGVIDELKRNDPGKVVAMVGDGINDAPALAKADIGIAMGTGTDVAIESGDIILIKGDMNKLIEAIELSKRTMKVIKQNLFWAFGYNTVGIPVAAGLLYPFFSLLLSPIIAGAAMAFSSVSVVLNSLRLRKKVAV</sequence>
<dbReference type="FunFam" id="2.70.150.10:FF:000020">
    <property type="entry name" value="Copper-exporting P-type ATPase A"/>
    <property type="match status" value="1"/>
</dbReference>
<dbReference type="Pfam" id="PF00702">
    <property type="entry name" value="Hydrolase"/>
    <property type="match status" value="1"/>
</dbReference>
<feature type="domain" description="HMA" evidence="12">
    <location>
        <begin position="2"/>
        <end position="68"/>
    </location>
</feature>
<dbReference type="PANTHER" id="PTHR43520">
    <property type="entry name" value="ATP7, ISOFORM B"/>
    <property type="match status" value="1"/>
</dbReference>
<dbReference type="GO" id="GO:0055070">
    <property type="term" value="P:copper ion homeostasis"/>
    <property type="evidence" value="ECO:0007669"/>
    <property type="project" value="TreeGrafter"/>
</dbReference>
<accession>A0A0G0Q5T6</accession>
<comment type="subcellular location">
    <subcellularLocation>
        <location evidence="1">Cell membrane</location>
        <topology evidence="1">Multi-pass membrane protein</topology>
    </subcellularLocation>
</comment>
<keyword evidence="8" id="KW-1278">Translocase</keyword>
<dbReference type="CDD" id="cd02094">
    <property type="entry name" value="P-type_ATPase_Cu-like"/>
    <property type="match status" value="1"/>
</dbReference>
<dbReference type="GO" id="GO:0005886">
    <property type="term" value="C:plasma membrane"/>
    <property type="evidence" value="ECO:0007669"/>
    <property type="project" value="UniProtKB-SubCell"/>
</dbReference>
<evidence type="ECO:0000256" key="9">
    <source>
        <dbReference type="ARBA" id="ARBA00022989"/>
    </source>
</evidence>
<comment type="caution">
    <text evidence="13">The sequence shown here is derived from an EMBL/GenBank/DDBJ whole genome shotgun (WGS) entry which is preliminary data.</text>
</comment>
<dbReference type="CDD" id="cd00371">
    <property type="entry name" value="HMA"/>
    <property type="match status" value="1"/>
</dbReference>
<evidence type="ECO:0000259" key="12">
    <source>
        <dbReference type="PROSITE" id="PS50846"/>
    </source>
</evidence>
<dbReference type="PROSITE" id="PS50846">
    <property type="entry name" value="HMA_2"/>
    <property type="match status" value="1"/>
</dbReference>
<dbReference type="GO" id="GO:0016887">
    <property type="term" value="F:ATP hydrolysis activity"/>
    <property type="evidence" value="ECO:0007669"/>
    <property type="project" value="InterPro"/>
</dbReference>
<gene>
    <name evidence="13" type="ORF">UT34_C0002G0282</name>
</gene>
<evidence type="ECO:0000256" key="10">
    <source>
        <dbReference type="ARBA" id="ARBA00023136"/>
    </source>
</evidence>
<evidence type="ECO:0000256" key="2">
    <source>
        <dbReference type="ARBA" id="ARBA00006024"/>
    </source>
</evidence>
<feature type="transmembrane region" description="Helical" evidence="11">
    <location>
        <begin position="749"/>
        <end position="771"/>
    </location>
</feature>
<keyword evidence="6 11" id="KW-0547">Nucleotide-binding</keyword>
<dbReference type="PROSITE" id="PS01229">
    <property type="entry name" value="COF_2"/>
    <property type="match status" value="1"/>
</dbReference>
<dbReference type="EMBL" id="LBWK01000002">
    <property type="protein sequence ID" value="KKR05775.1"/>
    <property type="molecule type" value="Genomic_DNA"/>
</dbReference>
<dbReference type="PROSITE" id="PS01047">
    <property type="entry name" value="HMA_1"/>
    <property type="match status" value="1"/>
</dbReference>
<dbReference type="GO" id="GO:0043682">
    <property type="term" value="F:P-type divalent copper transporter activity"/>
    <property type="evidence" value="ECO:0007669"/>
    <property type="project" value="TreeGrafter"/>
</dbReference>
<dbReference type="NCBIfam" id="TIGR01511">
    <property type="entry name" value="ATPase-IB1_Cu"/>
    <property type="match status" value="1"/>
</dbReference>
<dbReference type="GO" id="GO:0005524">
    <property type="term" value="F:ATP binding"/>
    <property type="evidence" value="ECO:0007669"/>
    <property type="project" value="UniProtKB-UniRule"/>
</dbReference>
<evidence type="ECO:0000313" key="14">
    <source>
        <dbReference type="Proteomes" id="UP000034799"/>
    </source>
</evidence>
<dbReference type="PATRIC" id="fig|1619100.3.peg.833"/>
<dbReference type="SUPFAM" id="SSF55008">
    <property type="entry name" value="HMA, heavy metal-associated domain"/>
    <property type="match status" value="1"/>
</dbReference>
<evidence type="ECO:0000256" key="1">
    <source>
        <dbReference type="ARBA" id="ARBA00004651"/>
    </source>
</evidence>
<dbReference type="AlphaFoldDB" id="A0A0G0Q5T6"/>
<dbReference type="InterPro" id="IPR027256">
    <property type="entry name" value="P-typ_ATPase_IB"/>
</dbReference>
<dbReference type="SUPFAM" id="SSF81653">
    <property type="entry name" value="Calcium ATPase, transduction domain A"/>
    <property type="match status" value="1"/>
</dbReference>
<keyword evidence="4 11" id="KW-0812">Transmembrane</keyword>
<evidence type="ECO:0000256" key="3">
    <source>
        <dbReference type="ARBA" id="ARBA00022475"/>
    </source>
</evidence>
<feature type="transmembrane region" description="Helical" evidence="11">
    <location>
        <begin position="105"/>
        <end position="125"/>
    </location>
</feature>
<dbReference type="InterPro" id="IPR044492">
    <property type="entry name" value="P_typ_ATPase_HD_dom"/>
</dbReference>
<evidence type="ECO:0000256" key="7">
    <source>
        <dbReference type="ARBA" id="ARBA00022840"/>
    </source>
</evidence>
<evidence type="ECO:0000256" key="6">
    <source>
        <dbReference type="ARBA" id="ARBA00022741"/>
    </source>
</evidence>
<dbReference type="PROSITE" id="PS00154">
    <property type="entry name" value="ATPASE_E1_E2"/>
    <property type="match status" value="1"/>
</dbReference>
<dbReference type="PANTHER" id="PTHR43520:SF8">
    <property type="entry name" value="P-TYPE CU(+) TRANSPORTER"/>
    <property type="match status" value="1"/>
</dbReference>
<keyword evidence="7 11" id="KW-0067">ATP-binding</keyword>
<evidence type="ECO:0000256" key="11">
    <source>
        <dbReference type="RuleBase" id="RU362081"/>
    </source>
</evidence>
<dbReference type="Pfam" id="PF00122">
    <property type="entry name" value="E1-E2_ATPase"/>
    <property type="match status" value="1"/>
</dbReference>
<evidence type="ECO:0000256" key="8">
    <source>
        <dbReference type="ARBA" id="ARBA00022967"/>
    </source>
</evidence>
<dbReference type="InterPro" id="IPR001757">
    <property type="entry name" value="P_typ_ATPase"/>
</dbReference>
<dbReference type="Gene3D" id="3.40.50.1000">
    <property type="entry name" value="HAD superfamily/HAD-like"/>
    <property type="match status" value="1"/>
</dbReference>
<dbReference type="GO" id="GO:0005507">
    <property type="term" value="F:copper ion binding"/>
    <property type="evidence" value="ECO:0007669"/>
    <property type="project" value="TreeGrafter"/>
</dbReference>
<comment type="similarity">
    <text evidence="2 11">Belongs to the cation transport ATPase (P-type) (TC 3.A.3) family. Type IB subfamily.</text>
</comment>
<dbReference type="InterPro" id="IPR023298">
    <property type="entry name" value="ATPase_P-typ_TM_dom_sf"/>
</dbReference>
<evidence type="ECO:0000256" key="5">
    <source>
        <dbReference type="ARBA" id="ARBA00022723"/>
    </source>
</evidence>
<dbReference type="InterPro" id="IPR023299">
    <property type="entry name" value="ATPase_P-typ_cyto_dom_N"/>
</dbReference>
<feature type="transmembrane region" description="Helical" evidence="11">
    <location>
        <begin position="185"/>
        <end position="210"/>
    </location>
</feature>
<evidence type="ECO:0000256" key="4">
    <source>
        <dbReference type="ARBA" id="ARBA00022692"/>
    </source>
</evidence>
<dbReference type="SFLD" id="SFLDG00002">
    <property type="entry name" value="C1.7:_P-type_atpase_like"/>
    <property type="match status" value="1"/>
</dbReference>
<dbReference type="InterPro" id="IPR059000">
    <property type="entry name" value="ATPase_P-type_domA"/>
</dbReference>
<keyword evidence="5 11" id="KW-0479">Metal-binding</keyword>
<feature type="transmembrane region" description="Helical" evidence="11">
    <location>
        <begin position="371"/>
        <end position="394"/>
    </location>
</feature>
<dbReference type="InterPro" id="IPR008250">
    <property type="entry name" value="ATPase_P-typ_transduc_dom_A_sf"/>
</dbReference>
<dbReference type="Gene3D" id="3.40.1110.10">
    <property type="entry name" value="Calcium-transporting ATPase, cytoplasmic domain N"/>
    <property type="match status" value="1"/>
</dbReference>
<reference evidence="13 14" key="1">
    <citation type="journal article" date="2015" name="Nature">
        <title>rRNA introns, odd ribosomes, and small enigmatic genomes across a large radiation of phyla.</title>
        <authorList>
            <person name="Brown C.T."/>
            <person name="Hug L.A."/>
            <person name="Thomas B.C."/>
            <person name="Sharon I."/>
            <person name="Castelle C.J."/>
            <person name="Singh A."/>
            <person name="Wilkins M.J."/>
            <person name="Williams K.H."/>
            <person name="Banfield J.F."/>
        </authorList>
    </citation>
    <scope>NUCLEOTIDE SEQUENCE [LARGE SCALE GENOMIC DNA]</scope>
</reference>
<name>A0A0G0Q5T6_9BACT</name>
<dbReference type="PRINTS" id="PR00943">
    <property type="entry name" value="CUATPASE"/>
</dbReference>
<dbReference type="STRING" id="1619100.UT34_C0002G0282"/>
<dbReference type="InterPro" id="IPR036163">
    <property type="entry name" value="HMA_dom_sf"/>
</dbReference>
<dbReference type="InterPro" id="IPR018303">
    <property type="entry name" value="ATPase_P-typ_P_site"/>
</dbReference>
<feature type="transmembrane region" description="Helical" evidence="11">
    <location>
        <begin position="145"/>
        <end position="164"/>
    </location>
</feature>
<dbReference type="SFLD" id="SFLDS00003">
    <property type="entry name" value="Haloacid_Dehalogenase"/>
    <property type="match status" value="1"/>
</dbReference>
<dbReference type="SUPFAM" id="SSF81665">
    <property type="entry name" value="Calcium ATPase, transmembrane domain M"/>
    <property type="match status" value="1"/>
</dbReference>
<dbReference type="Proteomes" id="UP000034799">
    <property type="component" value="Unassembled WGS sequence"/>
</dbReference>
<keyword evidence="3 11" id="KW-1003">Cell membrane</keyword>
<keyword evidence="10 11" id="KW-0472">Membrane</keyword>
<dbReference type="NCBIfam" id="TIGR01525">
    <property type="entry name" value="ATPase-IB_hvy"/>
    <property type="match status" value="1"/>
</dbReference>
<proteinExistence type="inferred from homology"/>
<dbReference type="Gene3D" id="3.30.70.100">
    <property type="match status" value="1"/>
</dbReference>
<evidence type="ECO:0000313" key="13">
    <source>
        <dbReference type="EMBL" id="KKR05775.1"/>
    </source>
</evidence>
<dbReference type="InterPro" id="IPR006121">
    <property type="entry name" value="HMA_dom"/>
</dbReference>
<dbReference type="NCBIfam" id="TIGR01494">
    <property type="entry name" value="ATPase_P-type"/>
    <property type="match status" value="1"/>
</dbReference>
<dbReference type="InterPro" id="IPR036412">
    <property type="entry name" value="HAD-like_sf"/>
</dbReference>
<feature type="transmembrane region" description="Helical" evidence="11">
    <location>
        <begin position="406"/>
        <end position="426"/>
    </location>
</feature>
<feature type="transmembrane region" description="Helical" evidence="11">
    <location>
        <begin position="724"/>
        <end position="743"/>
    </location>
</feature>
<dbReference type="Gene3D" id="2.70.150.10">
    <property type="entry name" value="Calcium-transporting ATPase, cytoplasmic transduction domain A"/>
    <property type="match status" value="1"/>
</dbReference>
<dbReference type="InterPro" id="IPR023214">
    <property type="entry name" value="HAD_sf"/>
</dbReference>
<dbReference type="InterPro" id="IPR017969">
    <property type="entry name" value="Heavy-metal-associated_CS"/>
</dbReference>
<dbReference type="SUPFAM" id="SSF56784">
    <property type="entry name" value="HAD-like"/>
    <property type="match status" value="1"/>
</dbReference>
<keyword evidence="9 11" id="KW-1133">Transmembrane helix</keyword>
<protein>
    <submittedName>
        <fullName evidence="13">Lead, cadmium, zinc and mercury transporting ATPase, Copper-translocating P-type ATPase</fullName>
    </submittedName>
</protein>
<dbReference type="SFLD" id="SFLDF00027">
    <property type="entry name" value="p-type_atpase"/>
    <property type="match status" value="1"/>
</dbReference>
<organism evidence="13 14">
    <name type="scientific">candidate division WS6 bacterium GW2011_GWF2_39_15</name>
    <dbReference type="NCBI Taxonomy" id="1619100"/>
    <lineage>
        <taxon>Bacteria</taxon>
        <taxon>Candidatus Dojkabacteria</taxon>
    </lineage>
</organism>
<dbReference type="Pfam" id="PF00403">
    <property type="entry name" value="HMA"/>
    <property type="match status" value="1"/>
</dbReference>
<dbReference type="PRINTS" id="PR00119">
    <property type="entry name" value="CATATPASE"/>
</dbReference>
<dbReference type="FunFam" id="3.30.70.100:FF:000001">
    <property type="entry name" value="ATPase copper transporting beta"/>
    <property type="match status" value="1"/>
</dbReference>
<feature type="transmembrane region" description="Helical" evidence="11">
    <location>
        <begin position="216"/>
        <end position="234"/>
    </location>
</feature>